<dbReference type="PROSITE" id="PS50005">
    <property type="entry name" value="TPR"/>
    <property type="match status" value="7"/>
</dbReference>
<reference evidence="4 6" key="1">
    <citation type="submission" date="2019-09" db="EMBL/GenBank/DDBJ databases">
        <title>Draft genome sequences of 48 bacterial type strains from the CCUG.</title>
        <authorList>
            <person name="Tunovic T."/>
            <person name="Pineiro-Iglesias B."/>
            <person name="Unosson C."/>
            <person name="Inganas E."/>
            <person name="Ohlen M."/>
            <person name="Cardew S."/>
            <person name="Jensie-Markopoulos S."/>
            <person name="Salva-Serra F."/>
            <person name="Jaen-Luchoro D."/>
            <person name="Karlsson R."/>
            <person name="Svensson-Stadler L."/>
            <person name="Chun J."/>
            <person name="Moore E."/>
        </authorList>
    </citation>
    <scope>NUCLEOTIDE SEQUENCE [LARGE SCALE GENOMIC DNA]</scope>
    <source>
        <strain evidence="4 6">CCUG 54555</strain>
    </source>
</reference>
<feature type="repeat" description="TPR" evidence="3">
    <location>
        <begin position="180"/>
        <end position="213"/>
    </location>
</feature>
<dbReference type="Gene3D" id="1.25.40.10">
    <property type="entry name" value="Tetratricopeptide repeat domain"/>
    <property type="match status" value="4"/>
</dbReference>
<dbReference type="PANTHER" id="PTHR44809:SF1">
    <property type="entry name" value="PROTEIN O-MANNOSYL-TRANSFERASE TMTC1"/>
    <property type="match status" value="1"/>
</dbReference>
<keyword evidence="2 3" id="KW-0802">TPR repeat</keyword>
<evidence type="ECO:0000313" key="7">
    <source>
        <dbReference type="Proteomes" id="UP000494222"/>
    </source>
</evidence>
<dbReference type="Pfam" id="PF13414">
    <property type="entry name" value="TPR_11"/>
    <property type="match status" value="1"/>
</dbReference>
<gene>
    <name evidence="5" type="ORF">BLA24064_00639</name>
    <name evidence="4" type="ORF">F7R21_00320</name>
</gene>
<protein>
    <submittedName>
        <fullName evidence="5">Putative TPR repeat protein</fullName>
    </submittedName>
    <submittedName>
        <fullName evidence="4">Tetratricopeptide repeat protein</fullName>
    </submittedName>
</protein>
<evidence type="ECO:0000256" key="3">
    <source>
        <dbReference type="PROSITE-ProRule" id="PRU00339"/>
    </source>
</evidence>
<keyword evidence="1" id="KW-0677">Repeat</keyword>
<evidence type="ECO:0000313" key="5">
    <source>
        <dbReference type="EMBL" id="VWB17263.1"/>
    </source>
</evidence>
<dbReference type="Gene3D" id="3.40.50.2000">
    <property type="entry name" value="Glycogen Phosphorylase B"/>
    <property type="match status" value="1"/>
</dbReference>
<dbReference type="Proteomes" id="UP000430232">
    <property type="component" value="Unassembled WGS sequence"/>
</dbReference>
<evidence type="ECO:0000313" key="6">
    <source>
        <dbReference type="Proteomes" id="UP000430232"/>
    </source>
</evidence>
<dbReference type="OrthoDB" id="9814129at2"/>
<keyword evidence="6" id="KW-1185">Reference proteome</keyword>
<feature type="repeat" description="TPR" evidence="3">
    <location>
        <begin position="248"/>
        <end position="281"/>
    </location>
</feature>
<sequence length="629" mass="70074">MAPEFIRRSALEAFEAGVAAHHGGDLHAAASNYRRVLELEPDHASALNNLGVLLEASGSPEEAETCYRRAIAIDPSYVDAHCNLGMLAYANGHSEAALICFERALDAAPDNMVVRHRLGIVLQATGRSVEAEYHFRQALRESGAHAGLLTDLGTSLYEQGRHHEAEASYRHAIERDPALFDAHLNLGVLLYKVNRFPEADRCIRTAIALRPDDPRSYGNLGNLLYAQQRFSEAEACYRKVLERLPESVEALNNLGRVLQDAGRLSEAEQCLRRALDVDPLRAPTAFNLSLVLLAMGRYEEGWARYETRYAVSPYWGGEAREHVQPALIFPEWQGEPLNGKSMVVLPEQGLGDFVQFVRYLPILKATGLRRLTVVCPPGLRRLAESIDGVDDWIVPDDLDTLPAHDYACLLMSLPHRLRAECPEIPTNVPYLRPSDELIARWRARMPAHGIRVGLVWAGDPRPDLASAHAIDRRRSFHATLYRPLVEMPDLTFVSLQKGDAARGQISELPASLQPFDPMGHVSDFADTAAIIMNLDLVISVDTSVVHVAGAVGTPVWMLSRFDGCWRWLSDREDSPWYPTARIFRQKNPGDWVAVIESVREALRAWLLSAARNQEVIPSNQLRSSEILSP</sequence>
<dbReference type="SUPFAM" id="SSF53756">
    <property type="entry name" value="UDP-Glycosyltransferase/glycogen phosphorylase"/>
    <property type="match status" value="1"/>
</dbReference>
<dbReference type="InterPro" id="IPR019734">
    <property type="entry name" value="TPR_rpt"/>
</dbReference>
<dbReference type="Proteomes" id="UP000494222">
    <property type="component" value="Unassembled WGS sequence"/>
</dbReference>
<evidence type="ECO:0000313" key="4">
    <source>
        <dbReference type="EMBL" id="KAB0644798.1"/>
    </source>
</evidence>
<dbReference type="InterPro" id="IPR052943">
    <property type="entry name" value="TMTC_O-mannosyl-trnsfr"/>
</dbReference>
<dbReference type="Pfam" id="PF13432">
    <property type="entry name" value="TPR_16"/>
    <property type="match status" value="1"/>
</dbReference>
<dbReference type="InterPro" id="IPR013105">
    <property type="entry name" value="TPR_2"/>
</dbReference>
<dbReference type="SUPFAM" id="SSF48452">
    <property type="entry name" value="TPR-like"/>
    <property type="match status" value="2"/>
</dbReference>
<dbReference type="PROSITE" id="PS50293">
    <property type="entry name" value="TPR_REGION"/>
    <property type="match status" value="1"/>
</dbReference>
<dbReference type="Pfam" id="PF13424">
    <property type="entry name" value="TPR_12"/>
    <property type="match status" value="1"/>
</dbReference>
<reference evidence="5 7" key="2">
    <citation type="submission" date="2019-09" db="EMBL/GenBank/DDBJ databases">
        <authorList>
            <person name="Depoorter E."/>
        </authorList>
    </citation>
    <scope>NUCLEOTIDE SEQUENCE [LARGE SCALE GENOMIC DNA]</scope>
    <source>
        <strain evidence="5">LMG 24064</strain>
    </source>
</reference>
<evidence type="ECO:0000256" key="2">
    <source>
        <dbReference type="ARBA" id="ARBA00022803"/>
    </source>
</evidence>
<dbReference type="AlphaFoldDB" id="A0A6H9SVM1"/>
<feature type="repeat" description="TPR" evidence="3">
    <location>
        <begin position="78"/>
        <end position="111"/>
    </location>
</feature>
<dbReference type="EMBL" id="VZOJ01000001">
    <property type="protein sequence ID" value="KAB0644798.1"/>
    <property type="molecule type" value="Genomic_DNA"/>
</dbReference>
<dbReference type="EMBL" id="CABVPL010000003">
    <property type="protein sequence ID" value="VWB17263.1"/>
    <property type="molecule type" value="Genomic_DNA"/>
</dbReference>
<proteinExistence type="predicted"/>
<dbReference type="SMART" id="SM00028">
    <property type="entry name" value="TPR"/>
    <property type="match status" value="8"/>
</dbReference>
<accession>A0A6H9SVM1</accession>
<feature type="repeat" description="TPR" evidence="3">
    <location>
        <begin position="44"/>
        <end position="77"/>
    </location>
</feature>
<dbReference type="InterPro" id="IPR011990">
    <property type="entry name" value="TPR-like_helical_dom_sf"/>
</dbReference>
<name>A0A6H9SVM1_9BURK</name>
<dbReference type="Pfam" id="PF07719">
    <property type="entry name" value="TPR_2"/>
    <property type="match status" value="1"/>
</dbReference>
<feature type="repeat" description="TPR" evidence="3">
    <location>
        <begin position="10"/>
        <end position="43"/>
    </location>
</feature>
<dbReference type="PANTHER" id="PTHR44809">
    <property type="match status" value="1"/>
</dbReference>
<organism evidence="4 6">
    <name type="scientific">Burkholderia latens</name>
    <dbReference type="NCBI Taxonomy" id="488446"/>
    <lineage>
        <taxon>Bacteria</taxon>
        <taxon>Pseudomonadati</taxon>
        <taxon>Pseudomonadota</taxon>
        <taxon>Betaproteobacteria</taxon>
        <taxon>Burkholderiales</taxon>
        <taxon>Burkholderiaceae</taxon>
        <taxon>Burkholderia</taxon>
        <taxon>Burkholderia cepacia complex</taxon>
    </lineage>
</organism>
<feature type="repeat" description="TPR" evidence="3">
    <location>
        <begin position="146"/>
        <end position="179"/>
    </location>
</feature>
<dbReference type="GeneID" id="99787910"/>
<evidence type="ECO:0000256" key="1">
    <source>
        <dbReference type="ARBA" id="ARBA00022737"/>
    </source>
</evidence>
<feature type="repeat" description="TPR" evidence="3">
    <location>
        <begin position="214"/>
        <end position="247"/>
    </location>
</feature>
<dbReference type="RefSeq" id="WP_151062327.1">
    <property type="nucleotide sequence ID" value="NZ_CABVPL010000003.1"/>
</dbReference>